<dbReference type="Gene3D" id="1.10.10.10">
    <property type="entry name" value="Winged helix-like DNA-binding domain superfamily/Winged helix DNA-binding domain"/>
    <property type="match status" value="1"/>
</dbReference>
<accession>A0AA49JGX3</accession>
<dbReference type="GO" id="GO:0008080">
    <property type="term" value="F:N-acetyltransferase activity"/>
    <property type="evidence" value="ECO:0007669"/>
    <property type="project" value="InterPro"/>
</dbReference>
<dbReference type="SUPFAM" id="SSF46785">
    <property type="entry name" value="Winged helix' DNA-binding domain"/>
    <property type="match status" value="1"/>
</dbReference>
<dbReference type="InterPro" id="IPR036390">
    <property type="entry name" value="WH_DNA-bd_sf"/>
</dbReference>
<keyword evidence="1" id="KW-0808">Transferase</keyword>
<evidence type="ECO:0000313" key="4">
    <source>
        <dbReference type="EMBL" id="WKN38049.1"/>
    </source>
</evidence>
<gene>
    <name evidence="4" type="ORF">K4G66_04925</name>
</gene>
<dbReference type="SUPFAM" id="SSF55729">
    <property type="entry name" value="Acyl-CoA N-acyltransferases (Nat)"/>
    <property type="match status" value="1"/>
</dbReference>
<dbReference type="InterPro" id="IPR000182">
    <property type="entry name" value="GNAT_dom"/>
</dbReference>
<dbReference type="InterPro" id="IPR036388">
    <property type="entry name" value="WH-like_DNA-bd_sf"/>
</dbReference>
<evidence type="ECO:0000259" key="2">
    <source>
        <dbReference type="PROSITE" id="PS50995"/>
    </source>
</evidence>
<feature type="domain" description="HTH marR-type" evidence="2">
    <location>
        <begin position="10"/>
        <end position="150"/>
    </location>
</feature>
<dbReference type="PANTHER" id="PTHR13947:SF37">
    <property type="entry name" value="LD18367P"/>
    <property type="match status" value="1"/>
</dbReference>
<dbReference type="CDD" id="cd04301">
    <property type="entry name" value="NAT_SF"/>
    <property type="match status" value="1"/>
</dbReference>
<reference evidence="4" key="2">
    <citation type="journal article" date="2024" name="Antonie Van Leeuwenhoek">
        <title>Roseihalotalea indica gen. nov., sp. nov., a halophilic Bacteroidetes from mesopelagic Southwest Indian Ocean with higher carbohydrate metabolic potential.</title>
        <authorList>
            <person name="Chen B."/>
            <person name="Zhang M."/>
            <person name="Lin D."/>
            <person name="Ye J."/>
            <person name="Tang K."/>
        </authorList>
    </citation>
    <scope>NUCLEOTIDE SEQUENCE</scope>
    <source>
        <strain evidence="4">TK19036</strain>
    </source>
</reference>
<dbReference type="SMART" id="SM00347">
    <property type="entry name" value="HTH_MARR"/>
    <property type="match status" value="1"/>
</dbReference>
<dbReference type="GO" id="GO:0003700">
    <property type="term" value="F:DNA-binding transcription factor activity"/>
    <property type="evidence" value="ECO:0007669"/>
    <property type="project" value="InterPro"/>
</dbReference>
<reference evidence="4" key="1">
    <citation type="journal article" date="2023" name="Comput. Struct. Biotechnol. J.">
        <title>Discovery of a novel marine Bacteroidetes with a rich repertoire of carbohydrate-active enzymes.</title>
        <authorList>
            <person name="Chen B."/>
            <person name="Liu G."/>
            <person name="Chen Q."/>
            <person name="Wang H."/>
            <person name="Liu L."/>
            <person name="Tang K."/>
        </authorList>
    </citation>
    <scope>NUCLEOTIDE SEQUENCE</scope>
    <source>
        <strain evidence="4">TK19036</strain>
    </source>
</reference>
<protein>
    <submittedName>
        <fullName evidence="4">Bifunctional helix-turn-helix transcriptional regulator/GNAT family N-acetyltransferase</fullName>
    </submittedName>
</protein>
<name>A0AA49JGX3_9BACT</name>
<dbReference type="Pfam" id="PF00583">
    <property type="entry name" value="Acetyltransf_1"/>
    <property type="match status" value="1"/>
</dbReference>
<dbReference type="Gene3D" id="3.40.630.30">
    <property type="match status" value="1"/>
</dbReference>
<proteinExistence type="predicted"/>
<sequence>MLSFFEKTGKMALGSRLRMLSDRITEESMQIYALYDVGLKPKWFPVFYTLTLSSSQAVTDIAKEIGHSHPSVVRIIREMAKEGIVNEKKDRNDKRKNLIELTSQGKQLAQKITQQYEDVTDALDQIMGQTQHNLWNAMDEFEYLLDQKSLFARVLEQKKLKEANKVKIVSYLPEHQSAFRQLNEEWISTYFKMEEADYQALDHPNEYILDKGGIILVALYKEEVVGVCALIPMADPTYDFELAKMAVSPSARGKGIGWLLGQAIINRAKELGAKTLYLESNTRLEPAISLYQKLGFEKVGGRPTPYQRCNIQMELKLS</sequence>
<dbReference type="Pfam" id="PF12802">
    <property type="entry name" value="MarR_2"/>
    <property type="match status" value="1"/>
</dbReference>
<dbReference type="InterPro" id="IPR016181">
    <property type="entry name" value="Acyl_CoA_acyltransferase"/>
</dbReference>
<dbReference type="InterPro" id="IPR000835">
    <property type="entry name" value="HTH_MarR-typ"/>
</dbReference>
<dbReference type="PROSITE" id="PS51186">
    <property type="entry name" value="GNAT"/>
    <property type="match status" value="1"/>
</dbReference>
<evidence type="ECO:0000256" key="1">
    <source>
        <dbReference type="ARBA" id="ARBA00022679"/>
    </source>
</evidence>
<dbReference type="PANTHER" id="PTHR13947">
    <property type="entry name" value="GNAT FAMILY N-ACETYLTRANSFERASE"/>
    <property type="match status" value="1"/>
</dbReference>
<evidence type="ECO:0000259" key="3">
    <source>
        <dbReference type="PROSITE" id="PS51186"/>
    </source>
</evidence>
<feature type="domain" description="N-acetyltransferase" evidence="3">
    <location>
        <begin position="177"/>
        <end position="318"/>
    </location>
</feature>
<dbReference type="InterPro" id="IPR050769">
    <property type="entry name" value="NAT_camello-type"/>
</dbReference>
<dbReference type="AlphaFoldDB" id="A0AA49JGX3"/>
<organism evidence="4">
    <name type="scientific">Roseihalotalea indica</name>
    <dbReference type="NCBI Taxonomy" id="2867963"/>
    <lineage>
        <taxon>Bacteria</taxon>
        <taxon>Pseudomonadati</taxon>
        <taxon>Bacteroidota</taxon>
        <taxon>Cytophagia</taxon>
        <taxon>Cytophagales</taxon>
        <taxon>Catalimonadaceae</taxon>
        <taxon>Roseihalotalea</taxon>
    </lineage>
</organism>
<dbReference type="PROSITE" id="PS50995">
    <property type="entry name" value="HTH_MARR_2"/>
    <property type="match status" value="1"/>
</dbReference>
<dbReference type="EMBL" id="CP120682">
    <property type="protein sequence ID" value="WKN38049.1"/>
    <property type="molecule type" value="Genomic_DNA"/>
</dbReference>